<dbReference type="SUPFAM" id="SSF58104">
    <property type="entry name" value="Methyl-accepting chemotaxis protein (MCP) signaling domain"/>
    <property type="match status" value="2"/>
</dbReference>
<reference evidence="12" key="1">
    <citation type="submission" date="2012-01" db="EMBL/GenBank/DDBJ databases">
        <title>The Genome Sequence of Treponema denticola H-22.</title>
        <authorList>
            <consortium name="The Broad Institute Genome Sequencing Platform"/>
            <person name="Earl A."/>
            <person name="Ward D."/>
            <person name="Feldgarden M."/>
            <person name="Gevers D."/>
            <person name="Blanton J.M."/>
            <person name="Fenno C.J."/>
            <person name="Baranova O.V."/>
            <person name="Mathney J."/>
            <person name="Dewhirst F.E."/>
            <person name="Izard J."/>
            <person name="Young S.K."/>
            <person name="Zeng Q."/>
            <person name="Gargeya S."/>
            <person name="Fitzgerald M."/>
            <person name="Haas B."/>
            <person name="Abouelleil A."/>
            <person name="Alvarado L."/>
            <person name="Arachchi H.M."/>
            <person name="Berlin A."/>
            <person name="Chapman S.B."/>
            <person name="Gearin G."/>
            <person name="Goldberg J."/>
            <person name="Griggs A."/>
            <person name="Gujja S."/>
            <person name="Hansen M."/>
            <person name="Heiman D."/>
            <person name="Howarth C."/>
            <person name="Larimer J."/>
            <person name="Lui A."/>
            <person name="MacDonald P.J.P."/>
            <person name="McCowen C."/>
            <person name="Montmayeur A."/>
            <person name="Murphy C."/>
            <person name="Neiman D."/>
            <person name="Pearson M."/>
            <person name="Priest M."/>
            <person name="Roberts A."/>
            <person name="Saif S."/>
            <person name="Shea T."/>
            <person name="Sisk P."/>
            <person name="Stolte C."/>
            <person name="Sykes S."/>
            <person name="Wortman J."/>
            <person name="Nusbaum C."/>
            <person name="Birren B."/>
        </authorList>
    </citation>
    <scope>NUCLEOTIDE SEQUENCE [LARGE SCALE GENOMIC DNA]</scope>
    <source>
        <strain evidence="12">H-22</strain>
    </source>
</reference>
<dbReference type="GO" id="GO:0005886">
    <property type="term" value="C:plasma membrane"/>
    <property type="evidence" value="ECO:0007669"/>
    <property type="project" value="UniProtKB-SubCell"/>
</dbReference>
<dbReference type="CDD" id="cd06225">
    <property type="entry name" value="HAMP"/>
    <property type="match status" value="1"/>
</dbReference>
<evidence type="ECO:0000256" key="4">
    <source>
        <dbReference type="ARBA" id="ARBA00022692"/>
    </source>
</evidence>
<evidence type="ECO:0000256" key="1">
    <source>
        <dbReference type="ARBA" id="ARBA00004651"/>
    </source>
</evidence>
<gene>
    <name evidence="12" type="ORF">HMPREF9726_00962</name>
</gene>
<sequence>MKNKKHFSIRKKLLIVFGLLIILGGVIQGSVSWYTFRKTMIKDVEERLTDKAADIAILVESIIDVDFEYLRGVARIPDLNDDSLSYPQKSARLQQELSSDNDGAFLNICDLNGNTYYMDGRVVSVADRYWYKTALEGNYFISEPYLSPDTGKIHVVFSLPIYNTDGEISGVMCAGLQGLILSEDIKDLVIGKTGYCYMMGKDGTIIAHRDNKLVSGFVNYQKLAENDAELKSVAEFQKKALQDEEPGVGYYTLDGEKNIGAYAKMKKNGWTIVIRAPVNEFLISLNTLTRAIIISVIIILLVTIIIAFIISTKMVGPVKTAMNVLRDIAQGEGDLTVQLPLIGNDEVTQLSEYFNETIEKIRLSIKSVDLNAGTMQNIGDELAGNMTETASAVNQISANVEGIKQQAITQAASVSQTSATVEEIINTIKKLDERIELQASSVARSSASVEEMVANIGSITQTLEKSDDAIKNLATATADGKDTVLSSNTITQKIAEESGSLLEASSVIQHIASQTNLLAMNAAIEAAHAGEAGKGFAVVADEIRKLAEDSAAQGKTITAVLKTLSNEIEVLSSSSKTVEEKFNTIFSLSEEVKTMSNTLTEAMREQENGSKEVLAAIRDINAVTVEVKEGSAEMLRGGEQTAEEMQKLDGLTRVITDGMNEMAAGVIEINNAVQEVNEITQKNKISIENLADEVKKFKI</sequence>
<comment type="subcellular location">
    <subcellularLocation>
        <location evidence="1">Cell membrane</location>
        <topology evidence="1">Multi-pass membrane protein</topology>
    </subcellularLocation>
</comment>
<dbReference type="HOGENOM" id="CLU_000445_107_19_12"/>
<evidence type="ECO:0000256" key="7">
    <source>
        <dbReference type="ARBA" id="ARBA00029447"/>
    </source>
</evidence>
<feature type="domain" description="Methyl-accepting transducer" evidence="10">
    <location>
        <begin position="413"/>
        <end position="635"/>
    </location>
</feature>
<evidence type="ECO:0000256" key="3">
    <source>
        <dbReference type="ARBA" id="ARBA00022500"/>
    </source>
</evidence>
<dbReference type="SMART" id="SM00283">
    <property type="entry name" value="MA"/>
    <property type="match status" value="1"/>
</dbReference>
<dbReference type="GO" id="GO:0007165">
    <property type="term" value="P:signal transduction"/>
    <property type="evidence" value="ECO:0007669"/>
    <property type="project" value="UniProtKB-KW"/>
</dbReference>
<evidence type="ECO:0008006" key="13">
    <source>
        <dbReference type="Google" id="ProtNLM"/>
    </source>
</evidence>
<evidence type="ECO:0000259" key="11">
    <source>
        <dbReference type="PROSITE" id="PS50885"/>
    </source>
</evidence>
<evidence type="ECO:0000256" key="6">
    <source>
        <dbReference type="ARBA" id="ARBA00023136"/>
    </source>
</evidence>
<comment type="caution">
    <text evidence="12">The sequence shown here is derived from an EMBL/GenBank/DDBJ whole genome shotgun (WGS) entry which is preliminary data.</text>
</comment>
<organism evidence="12">
    <name type="scientific">Treponema denticola H-22</name>
    <dbReference type="NCBI Taxonomy" id="999432"/>
    <lineage>
        <taxon>Bacteria</taxon>
        <taxon>Pseudomonadati</taxon>
        <taxon>Spirochaetota</taxon>
        <taxon>Spirochaetia</taxon>
        <taxon>Spirochaetales</taxon>
        <taxon>Treponemataceae</taxon>
        <taxon>Treponema</taxon>
    </lineage>
</organism>
<dbReference type="Pfam" id="PF00015">
    <property type="entry name" value="MCPsignal"/>
    <property type="match status" value="1"/>
</dbReference>
<feature type="domain" description="HAMP" evidence="11">
    <location>
        <begin position="312"/>
        <end position="366"/>
    </location>
</feature>
<keyword evidence="4 9" id="KW-0812">Transmembrane</keyword>
<dbReference type="InterPro" id="IPR051310">
    <property type="entry name" value="MCP_chemotaxis"/>
</dbReference>
<dbReference type="PATRIC" id="fig|999432.5.peg.1001"/>
<keyword evidence="3" id="KW-0145">Chemotaxis</keyword>
<dbReference type="Pfam" id="PF02743">
    <property type="entry name" value="dCache_1"/>
    <property type="match status" value="1"/>
</dbReference>
<dbReference type="EMBL" id="AGDV01000009">
    <property type="protein sequence ID" value="EMB34213.1"/>
    <property type="molecule type" value="Genomic_DNA"/>
</dbReference>
<keyword evidence="5 9" id="KW-1133">Transmembrane helix</keyword>
<dbReference type="InterPro" id="IPR004089">
    <property type="entry name" value="MCPsignal_dom"/>
</dbReference>
<proteinExistence type="inferred from homology"/>
<evidence type="ECO:0000256" key="5">
    <source>
        <dbReference type="ARBA" id="ARBA00022989"/>
    </source>
</evidence>
<dbReference type="Gene3D" id="3.30.450.20">
    <property type="entry name" value="PAS domain"/>
    <property type="match status" value="1"/>
</dbReference>
<protein>
    <recommendedName>
        <fullName evidence="13">Methyl-accepting chemotaxis protein</fullName>
    </recommendedName>
</protein>
<evidence type="ECO:0000259" key="10">
    <source>
        <dbReference type="PROSITE" id="PS50111"/>
    </source>
</evidence>
<dbReference type="Pfam" id="PF00672">
    <property type="entry name" value="HAMP"/>
    <property type="match status" value="1"/>
</dbReference>
<dbReference type="PANTHER" id="PTHR43531">
    <property type="entry name" value="PROTEIN ICFG"/>
    <property type="match status" value="1"/>
</dbReference>
<dbReference type="InterPro" id="IPR029151">
    <property type="entry name" value="Sensor-like_sf"/>
</dbReference>
<dbReference type="Proteomes" id="UP000011705">
    <property type="component" value="Chromosome"/>
</dbReference>
<dbReference type="PANTHER" id="PTHR43531:SF11">
    <property type="entry name" value="METHYL-ACCEPTING CHEMOTAXIS PROTEIN 3"/>
    <property type="match status" value="1"/>
</dbReference>
<comment type="similarity">
    <text evidence="7">Belongs to the methyl-accepting chemotaxis (MCP) protein family.</text>
</comment>
<keyword evidence="6 9" id="KW-0472">Membrane</keyword>
<dbReference type="CDD" id="cd12912">
    <property type="entry name" value="PDC2_MCP_like"/>
    <property type="match status" value="1"/>
</dbReference>
<dbReference type="SUPFAM" id="SSF103190">
    <property type="entry name" value="Sensory domain-like"/>
    <property type="match status" value="1"/>
</dbReference>
<dbReference type="InterPro" id="IPR003660">
    <property type="entry name" value="HAMP_dom"/>
</dbReference>
<feature type="transmembrane region" description="Helical" evidence="9">
    <location>
        <begin position="291"/>
        <end position="310"/>
    </location>
</feature>
<dbReference type="PROSITE" id="PS50885">
    <property type="entry name" value="HAMP"/>
    <property type="match status" value="1"/>
</dbReference>
<evidence type="ECO:0000256" key="8">
    <source>
        <dbReference type="PROSITE-ProRule" id="PRU00284"/>
    </source>
</evidence>
<evidence type="ECO:0000256" key="9">
    <source>
        <dbReference type="SAM" id="Phobius"/>
    </source>
</evidence>
<dbReference type="CDD" id="cd12914">
    <property type="entry name" value="PDC1_DGC_like"/>
    <property type="match status" value="1"/>
</dbReference>
<keyword evidence="2" id="KW-1003">Cell membrane</keyword>
<evidence type="ECO:0000256" key="2">
    <source>
        <dbReference type="ARBA" id="ARBA00022475"/>
    </source>
</evidence>
<dbReference type="Gene3D" id="1.10.287.950">
    <property type="entry name" value="Methyl-accepting chemotaxis protein"/>
    <property type="match status" value="1"/>
</dbReference>
<evidence type="ECO:0000313" key="12">
    <source>
        <dbReference type="EMBL" id="EMB34213.1"/>
    </source>
</evidence>
<keyword evidence="8" id="KW-0807">Transducer</keyword>
<dbReference type="Gene3D" id="6.10.340.10">
    <property type="match status" value="1"/>
</dbReference>
<dbReference type="AlphaFoldDB" id="A0A0E2EID5"/>
<name>A0A0E2EID5_TREDN</name>
<dbReference type="InterPro" id="IPR033479">
    <property type="entry name" value="dCache_1"/>
</dbReference>
<dbReference type="GO" id="GO:0004888">
    <property type="term" value="F:transmembrane signaling receptor activity"/>
    <property type="evidence" value="ECO:0007669"/>
    <property type="project" value="TreeGrafter"/>
</dbReference>
<accession>A0A0E2EID5</accession>
<dbReference type="SMART" id="SM00304">
    <property type="entry name" value="HAMP"/>
    <property type="match status" value="1"/>
</dbReference>
<dbReference type="GO" id="GO:0006935">
    <property type="term" value="P:chemotaxis"/>
    <property type="evidence" value="ECO:0007669"/>
    <property type="project" value="UniProtKB-KW"/>
</dbReference>
<dbReference type="PROSITE" id="PS50111">
    <property type="entry name" value="CHEMOTAXIS_TRANSDUC_2"/>
    <property type="match status" value="1"/>
</dbReference>
<dbReference type="RefSeq" id="WP_002683875.1">
    <property type="nucleotide sequence ID" value="NZ_CM001795.1"/>
</dbReference>